<evidence type="ECO:0000313" key="5">
    <source>
        <dbReference type="Proteomes" id="UP001317705"/>
    </source>
</evidence>
<name>A0ABM8EIC2_9BACT</name>
<evidence type="ECO:0000256" key="1">
    <source>
        <dbReference type="ARBA" id="ARBA00023015"/>
    </source>
</evidence>
<dbReference type="Proteomes" id="UP001317705">
    <property type="component" value="Chromosome"/>
</dbReference>
<protein>
    <submittedName>
        <fullName evidence="4">AraC family transcriptional regulator</fullName>
    </submittedName>
</protein>
<dbReference type="PANTHER" id="PTHR43436">
    <property type="entry name" value="ARAC-FAMILY TRANSCRIPTIONAL REGULATOR"/>
    <property type="match status" value="1"/>
</dbReference>
<proteinExistence type="predicted"/>
<dbReference type="PANTHER" id="PTHR43436:SF1">
    <property type="entry name" value="TRANSCRIPTIONAL REGULATORY PROTEIN"/>
    <property type="match status" value="1"/>
</dbReference>
<dbReference type="InterPro" id="IPR009594">
    <property type="entry name" value="Tscrpt_reg_HTH_AraC_N"/>
</dbReference>
<dbReference type="Pfam" id="PF06719">
    <property type="entry name" value="AraC_N"/>
    <property type="match status" value="1"/>
</dbReference>
<keyword evidence="5" id="KW-1185">Reference proteome</keyword>
<feature type="domain" description="HTH araC/xylS-type" evidence="3">
    <location>
        <begin position="200"/>
        <end position="298"/>
    </location>
</feature>
<dbReference type="SMART" id="SM00342">
    <property type="entry name" value="HTH_ARAC"/>
    <property type="match status" value="1"/>
</dbReference>
<organism evidence="4 5">
    <name type="scientific">Geotalea uraniireducens</name>
    <dbReference type="NCBI Taxonomy" id="351604"/>
    <lineage>
        <taxon>Bacteria</taxon>
        <taxon>Pseudomonadati</taxon>
        <taxon>Thermodesulfobacteriota</taxon>
        <taxon>Desulfuromonadia</taxon>
        <taxon>Geobacterales</taxon>
        <taxon>Geobacteraceae</taxon>
        <taxon>Geotalea</taxon>
    </lineage>
</organism>
<dbReference type="SUPFAM" id="SSF46689">
    <property type="entry name" value="Homeodomain-like"/>
    <property type="match status" value="2"/>
</dbReference>
<evidence type="ECO:0000259" key="3">
    <source>
        <dbReference type="PROSITE" id="PS01124"/>
    </source>
</evidence>
<gene>
    <name evidence="4" type="ORF">GURASL_10830</name>
</gene>
<keyword evidence="2" id="KW-0804">Transcription</keyword>
<reference evidence="4 5" key="1">
    <citation type="submission" date="2022-12" db="EMBL/GenBank/DDBJ databases">
        <title>Polyphasic characterization of Geotalea uranireducens NIT-SL11 newly isolated from a complex of sewage sludge and microbially reduced graphene oxide.</title>
        <authorList>
            <person name="Xie L."/>
            <person name="Yoshida N."/>
            <person name="Meng L."/>
        </authorList>
    </citation>
    <scope>NUCLEOTIDE SEQUENCE [LARGE SCALE GENOMIC DNA]</scope>
    <source>
        <strain evidence="4 5">NIT-SL11</strain>
    </source>
</reference>
<dbReference type="Pfam" id="PF12833">
    <property type="entry name" value="HTH_18"/>
    <property type="match status" value="1"/>
</dbReference>
<evidence type="ECO:0000256" key="2">
    <source>
        <dbReference type="ARBA" id="ARBA00023163"/>
    </source>
</evidence>
<dbReference type="PROSITE" id="PS01124">
    <property type="entry name" value="HTH_ARAC_FAMILY_2"/>
    <property type="match status" value="1"/>
</dbReference>
<dbReference type="EMBL" id="AP027151">
    <property type="protein sequence ID" value="BDV42160.1"/>
    <property type="molecule type" value="Genomic_DNA"/>
</dbReference>
<keyword evidence="1" id="KW-0805">Transcription regulation</keyword>
<dbReference type="Gene3D" id="1.10.10.60">
    <property type="entry name" value="Homeodomain-like"/>
    <property type="match status" value="2"/>
</dbReference>
<dbReference type="InterPro" id="IPR009057">
    <property type="entry name" value="Homeodomain-like_sf"/>
</dbReference>
<evidence type="ECO:0000313" key="4">
    <source>
        <dbReference type="EMBL" id="BDV42160.1"/>
    </source>
</evidence>
<dbReference type="InterPro" id="IPR018060">
    <property type="entry name" value="HTH_AraC"/>
</dbReference>
<accession>A0ABM8EIC2</accession>
<sequence>MLKISDTAFDVAVTALRDCIARWTEGGEQYVTAVPGLSLFRRIEPTEPVSGMYEPSICLVVQGAKRVLLGDDTYVYDPRHYLITSVHLPTVVQIIEASPERPYLGLRLLLDQREIAQLMADSNLPPPQPQQSSRGMATGEITLPLVTAFQRLLDLLADEQDIPILSPVIQREIIYRLLVGEQGERLRQIASAGSQSQRIARAIEWLKCNFALPFRIDDLAAEARMSASTFHHHFRSMTALSPLQYQKQLRLQEARRLMLAEHLDAATAAFQVGYESPSQFSREYNRLFGAPPLRDISKLRQMASAAGAVRLPG</sequence>
<dbReference type="RefSeq" id="WP_282002433.1">
    <property type="nucleotide sequence ID" value="NZ_AP027151.1"/>
</dbReference>